<evidence type="ECO:0000256" key="1">
    <source>
        <dbReference type="SAM" id="Phobius"/>
    </source>
</evidence>
<accession>A0AAN1XAA4</accession>
<proteinExistence type="predicted"/>
<evidence type="ECO:0000313" key="2">
    <source>
        <dbReference type="EMBL" id="BCK87408.1"/>
    </source>
</evidence>
<keyword evidence="3" id="KW-1185">Reference proteome</keyword>
<feature type="transmembrane region" description="Helical" evidence="1">
    <location>
        <begin position="12"/>
        <end position="35"/>
    </location>
</feature>
<dbReference type="Proteomes" id="UP001320326">
    <property type="component" value="Chromosome"/>
</dbReference>
<reference evidence="2 3" key="1">
    <citation type="journal article" date="2022" name="Int. J. Syst. Evol. Microbiol.">
        <title>&lt;i&gt;Sideroxyarcus emersonii&lt;/i&gt; gen. nov. sp. nov., a neutrophilic, microaerobic iron- and thiosulfate-oxidizing bacterium isolated from iron-rich wetland sediment.</title>
        <authorList>
            <person name="Kato S."/>
            <person name="Itoh T."/>
            <person name="Iino T."/>
            <person name="Ohkuma M."/>
        </authorList>
    </citation>
    <scope>NUCLEOTIDE SEQUENCE [LARGE SCALE GENOMIC DNA]</scope>
    <source>
        <strain evidence="2 3">MIZ01</strain>
    </source>
</reference>
<keyword evidence="1" id="KW-0812">Transmembrane</keyword>
<evidence type="ECO:0000313" key="3">
    <source>
        <dbReference type="Proteomes" id="UP001320326"/>
    </source>
</evidence>
<dbReference type="EMBL" id="AP023423">
    <property type="protein sequence ID" value="BCK87408.1"/>
    <property type="molecule type" value="Genomic_DNA"/>
</dbReference>
<protein>
    <submittedName>
        <fullName evidence="2">Uncharacterized protein</fullName>
    </submittedName>
</protein>
<sequence length="36" mass="3873">MKKAYQEAAKFVRWVVAAVMAFIVALPVFTSIGAAS</sequence>
<dbReference type="AlphaFoldDB" id="A0AAN1XAA4"/>
<gene>
    <name evidence="2" type="ORF">MIZ01_1186</name>
</gene>
<dbReference type="KEGG" id="seme:MIZ01_1186"/>
<keyword evidence="1" id="KW-1133">Transmembrane helix</keyword>
<organism evidence="2 3">
    <name type="scientific">Sideroxyarcus emersonii</name>
    <dbReference type="NCBI Taxonomy" id="2764705"/>
    <lineage>
        <taxon>Bacteria</taxon>
        <taxon>Pseudomonadati</taxon>
        <taxon>Pseudomonadota</taxon>
        <taxon>Betaproteobacteria</taxon>
        <taxon>Nitrosomonadales</taxon>
        <taxon>Gallionellaceae</taxon>
        <taxon>Sideroxyarcus</taxon>
    </lineage>
</organism>
<name>A0AAN1XAA4_9PROT</name>
<keyword evidence="1" id="KW-0472">Membrane</keyword>